<dbReference type="SUPFAM" id="SSF49464">
    <property type="entry name" value="Carboxypeptidase regulatory domain-like"/>
    <property type="match status" value="1"/>
</dbReference>
<evidence type="ECO:0000256" key="4">
    <source>
        <dbReference type="ARBA" id="ARBA00022692"/>
    </source>
</evidence>
<feature type="domain" description="TonB-dependent receptor-like beta-barrel" evidence="10">
    <location>
        <begin position="437"/>
        <end position="907"/>
    </location>
</feature>
<keyword evidence="13" id="KW-1185">Reference proteome</keyword>
<evidence type="ECO:0000259" key="11">
    <source>
        <dbReference type="Pfam" id="PF07715"/>
    </source>
</evidence>
<keyword evidence="3 8" id="KW-1134">Transmembrane beta strand</keyword>
<feature type="domain" description="TonB-dependent receptor plug" evidence="11">
    <location>
        <begin position="124"/>
        <end position="232"/>
    </location>
</feature>
<organism evidence="12 13">
    <name type="scientific">Pedobacter ureilyticus</name>
    <dbReference type="NCBI Taxonomy" id="1393051"/>
    <lineage>
        <taxon>Bacteria</taxon>
        <taxon>Pseudomonadati</taxon>
        <taxon>Bacteroidota</taxon>
        <taxon>Sphingobacteriia</taxon>
        <taxon>Sphingobacteriales</taxon>
        <taxon>Sphingobacteriaceae</taxon>
        <taxon>Pedobacter</taxon>
    </lineage>
</organism>
<evidence type="ECO:0000313" key="13">
    <source>
        <dbReference type="Proteomes" id="UP001517247"/>
    </source>
</evidence>
<evidence type="ECO:0000256" key="7">
    <source>
        <dbReference type="ARBA" id="ARBA00023237"/>
    </source>
</evidence>
<dbReference type="InterPro" id="IPR008969">
    <property type="entry name" value="CarboxyPept-like_regulatory"/>
</dbReference>
<name>A0ABW9JAT0_9SPHI</name>
<evidence type="ECO:0000313" key="12">
    <source>
        <dbReference type="EMBL" id="MFN0256913.1"/>
    </source>
</evidence>
<keyword evidence="6 8" id="KW-0472">Membrane</keyword>
<dbReference type="Gene3D" id="2.170.130.10">
    <property type="entry name" value="TonB-dependent receptor, plug domain"/>
    <property type="match status" value="1"/>
</dbReference>
<dbReference type="InterPro" id="IPR036942">
    <property type="entry name" value="Beta-barrel_TonB_sf"/>
</dbReference>
<keyword evidence="4 8" id="KW-0812">Transmembrane</keyword>
<dbReference type="SUPFAM" id="SSF56935">
    <property type="entry name" value="Porins"/>
    <property type="match status" value="1"/>
</dbReference>
<evidence type="ECO:0000256" key="6">
    <source>
        <dbReference type="ARBA" id="ARBA00023136"/>
    </source>
</evidence>
<dbReference type="InterPro" id="IPR023996">
    <property type="entry name" value="TonB-dep_OMP_SusC/RagA"/>
</dbReference>
<reference evidence="12 13" key="1">
    <citation type="submission" date="2024-12" db="EMBL/GenBank/DDBJ databases">
        <authorList>
            <person name="Hu S."/>
        </authorList>
    </citation>
    <scope>NUCLEOTIDE SEQUENCE [LARGE SCALE GENOMIC DNA]</scope>
    <source>
        <strain evidence="12 13">THG-T11</strain>
    </source>
</reference>
<dbReference type="RefSeq" id="WP_138724012.1">
    <property type="nucleotide sequence ID" value="NZ_SSHJ02000008.1"/>
</dbReference>
<dbReference type="PROSITE" id="PS52016">
    <property type="entry name" value="TONB_DEPENDENT_REC_3"/>
    <property type="match status" value="1"/>
</dbReference>
<comment type="caution">
    <text evidence="12">The sequence shown here is derived from an EMBL/GenBank/DDBJ whole genome shotgun (WGS) entry which is preliminary data.</text>
</comment>
<evidence type="ECO:0000256" key="2">
    <source>
        <dbReference type="ARBA" id="ARBA00022448"/>
    </source>
</evidence>
<evidence type="ECO:0000256" key="8">
    <source>
        <dbReference type="PROSITE-ProRule" id="PRU01360"/>
    </source>
</evidence>
<evidence type="ECO:0000256" key="3">
    <source>
        <dbReference type="ARBA" id="ARBA00022452"/>
    </source>
</evidence>
<gene>
    <name evidence="12" type="ORF">E6A44_015095</name>
</gene>
<proteinExistence type="inferred from homology"/>
<evidence type="ECO:0000259" key="10">
    <source>
        <dbReference type="Pfam" id="PF00593"/>
    </source>
</evidence>
<sequence length="1092" mass="122427">MNRNFTQVRLAFLIFLLLIGIGLKEGMAQDAGRVISGTIKDEATGVSLPGIAVKLKNSTNGISTDAEGKFVLRVPSTGILEISSVGYEKKEIPLTAATVYNISIKESAQNLSDVVVVGYGTMRKKDLTGSIVQVIPDKIANENPKTVQDILRGTPGLSVGYDASAKGGGSMQLRGQRSVYTGGGHNEPLIVLDGMVFYGELSEINPDDIGQIDILKDASAAAIYGSRAASGVIIITTKKGKQGKPVINFSSNIGTTVKSEYREVFGPDEYMKYREDWYKKDTYGLNPTTGNYEAYQAKNSSGVLVAQPGRYDNPANLARYGVTLAQWRAYTTNAAGESDASIYARRLTLNEGGILNDYLAGNTFDWYEHTFRTGFNKDYNASLSGASDKMNYYMSMGYLNNEGAVDYNNYKAIRSNLKLEGKVNKWLEIGANVNFQSRSDGDLTPGLGLNYWDSNQIRNSPFSRYKDANGNLVQFPMSDGSIKRGTNYDFDRQYLELERGYNVLNTIFNAKVKLPFNITYSFNASPRFQWFYNRYFMSAALPESLPVNRGVDRETAKNFDWNLNNTLNWEHTFAGKHRLNVTLVQEAEERQSWQERIEARNILPTDALGFHNVANGTRANNNISSYDSRQTADGLLGRVFYSYDDRYMITGSVRRDGYSAFGQNNPYATFPAVALAWNFTNEKFFNWKPMTSGKLRVSYGENGNRSLADPYVSLANLGSGLGGTMGYIVGSGMEEVKYLLVDRMANPYLQWEKTSSLNVGLDFGFLNDRITGTMEYYSMNTHDMIMAERLPGFTGFSSVTTNLGEVQNRGFEFSISTLNISRNNFEWRTSLNFSYNQNKIKHIYYDYQDIIDASGNVVGRRERDDTANNWFIGKPISQIWNFRTTGIWQANEAAEAARYNQRPGDPKVENSYTANDIKNADGTTTPVYDDNDKQFLGQTAPPINWQLRNDFTIFKNFSLGINIYSYMGHKSLDGNYLNQDNGGSLITYAYNTFAKEYWTPENPTNKYARLDARAPANASANKLYDRSFIRLENISFGYTMPSKLTNRWDIQKVKIFGSVRNVATWQKDWEYGDPETGGLATRLFSIGLNVTL</sequence>
<dbReference type="InterPro" id="IPR012910">
    <property type="entry name" value="Plug_dom"/>
</dbReference>
<keyword evidence="7 8" id="KW-0998">Cell outer membrane</keyword>
<dbReference type="Pfam" id="PF07715">
    <property type="entry name" value="Plug"/>
    <property type="match status" value="1"/>
</dbReference>
<evidence type="ECO:0000256" key="5">
    <source>
        <dbReference type="ARBA" id="ARBA00023077"/>
    </source>
</evidence>
<dbReference type="NCBIfam" id="TIGR04057">
    <property type="entry name" value="SusC_RagA_signa"/>
    <property type="match status" value="1"/>
</dbReference>
<dbReference type="Gene3D" id="2.40.170.20">
    <property type="entry name" value="TonB-dependent receptor, beta-barrel domain"/>
    <property type="match status" value="1"/>
</dbReference>
<dbReference type="InterPro" id="IPR037066">
    <property type="entry name" value="Plug_dom_sf"/>
</dbReference>
<accession>A0ABW9JAT0</accession>
<comment type="subcellular location">
    <subcellularLocation>
        <location evidence="1 8">Cell outer membrane</location>
        <topology evidence="1 8">Multi-pass membrane protein</topology>
    </subcellularLocation>
</comment>
<dbReference type="InterPro" id="IPR000531">
    <property type="entry name" value="Beta-barrel_TonB"/>
</dbReference>
<dbReference type="NCBIfam" id="TIGR04056">
    <property type="entry name" value="OMP_RagA_SusC"/>
    <property type="match status" value="1"/>
</dbReference>
<evidence type="ECO:0000256" key="1">
    <source>
        <dbReference type="ARBA" id="ARBA00004571"/>
    </source>
</evidence>
<dbReference type="Proteomes" id="UP001517247">
    <property type="component" value="Unassembled WGS sequence"/>
</dbReference>
<dbReference type="Gene3D" id="2.60.40.1120">
    <property type="entry name" value="Carboxypeptidase-like, regulatory domain"/>
    <property type="match status" value="1"/>
</dbReference>
<keyword evidence="5 9" id="KW-0798">TonB box</keyword>
<keyword evidence="2 8" id="KW-0813">Transport</keyword>
<dbReference type="EMBL" id="SSHJ02000008">
    <property type="protein sequence ID" value="MFN0256913.1"/>
    <property type="molecule type" value="Genomic_DNA"/>
</dbReference>
<evidence type="ECO:0000256" key="9">
    <source>
        <dbReference type="RuleBase" id="RU003357"/>
    </source>
</evidence>
<dbReference type="Pfam" id="PF00593">
    <property type="entry name" value="TonB_dep_Rec_b-barrel"/>
    <property type="match status" value="1"/>
</dbReference>
<dbReference type="InterPro" id="IPR023997">
    <property type="entry name" value="TonB-dep_OMP_SusC/RagA_CS"/>
</dbReference>
<dbReference type="InterPro" id="IPR039426">
    <property type="entry name" value="TonB-dep_rcpt-like"/>
</dbReference>
<comment type="similarity">
    <text evidence="8 9">Belongs to the TonB-dependent receptor family.</text>
</comment>
<dbReference type="Pfam" id="PF13715">
    <property type="entry name" value="CarbopepD_reg_2"/>
    <property type="match status" value="1"/>
</dbReference>
<protein>
    <submittedName>
        <fullName evidence="12">SusC/RagA family TonB-linked outer membrane protein</fullName>
    </submittedName>
</protein>